<reference evidence="2" key="1">
    <citation type="journal article" date="2023" name="GigaByte">
        <title>Genome assembly of the bearded iris, Iris pallida Lam.</title>
        <authorList>
            <person name="Bruccoleri R.E."/>
            <person name="Oakeley E.J."/>
            <person name="Faust A.M.E."/>
            <person name="Altorfer M."/>
            <person name="Dessus-Babus S."/>
            <person name="Burckhardt D."/>
            <person name="Oertli M."/>
            <person name="Naumann U."/>
            <person name="Petersen F."/>
            <person name="Wong J."/>
        </authorList>
    </citation>
    <scope>NUCLEOTIDE SEQUENCE</scope>
    <source>
        <strain evidence="2">GSM-AAB239-AS_SAM_17_03QT</strain>
    </source>
</reference>
<proteinExistence type="predicted"/>
<evidence type="ECO:0000313" key="3">
    <source>
        <dbReference type="Proteomes" id="UP001140949"/>
    </source>
</evidence>
<dbReference type="AlphaFoldDB" id="A0AAX6FNY6"/>
<reference evidence="2" key="2">
    <citation type="submission" date="2023-04" db="EMBL/GenBank/DDBJ databases">
        <authorList>
            <person name="Bruccoleri R.E."/>
            <person name="Oakeley E.J."/>
            <person name="Faust A.-M."/>
            <person name="Dessus-Babus S."/>
            <person name="Altorfer M."/>
            <person name="Burckhardt D."/>
            <person name="Oertli M."/>
            <person name="Naumann U."/>
            <person name="Petersen F."/>
            <person name="Wong J."/>
        </authorList>
    </citation>
    <scope>NUCLEOTIDE SEQUENCE</scope>
    <source>
        <strain evidence="2">GSM-AAB239-AS_SAM_17_03QT</strain>
        <tissue evidence="2">Leaf</tissue>
    </source>
</reference>
<gene>
    <name evidence="2" type="ORF">M6B38_410500</name>
</gene>
<protein>
    <submittedName>
        <fullName evidence="2">Uncharacterized protein</fullName>
    </submittedName>
</protein>
<accession>A0AAX6FNY6</accession>
<comment type="caution">
    <text evidence="2">The sequence shown here is derived from an EMBL/GenBank/DDBJ whole genome shotgun (WGS) entry which is preliminary data.</text>
</comment>
<organism evidence="2 3">
    <name type="scientific">Iris pallida</name>
    <name type="common">Sweet iris</name>
    <dbReference type="NCBI Taxonomy" id="29817"/>
    <lineage>
        <taxon>Eukaryota</taxon>
        <taxon>Viridiplantae</taxon>
        <taxon>Streptophyta</taxon>
        <taxon>Embryophyta</taxon>
        <taxon>Tracheophyta</taxon>
        <taxon>Spermatophyta</taxon>
        <taxon>Magnoliopsida</taxon>
        <taxon>Liliopsida</taxon>
        <taxon>Asparagales</taxon>
        <taxon>Iridaceae</taxon>
        <taxon>Iridoideae</taxon>
        <taxon>Irideae</taxon>
        <taxon>Iris</taxon>
    </lineage>
</organism>
<evidence type="ECO:0000313" key="2">
    <source>
        <dbReference type="EMBL" id="KAJ6817631.1"/>
    </source>
</evidence>
<dbReference type="EMBL" id="JANAVB010027798">
    <property type="protein sequence ID" value="KAJ6817631.1"/>
    <property type="molecule type" value="Genomic_DNA"/>
</dbReference>
<evidence type="ECO:0000256" key="1">
    <source>
        <dbReference type="SAM" id="MobiDB-lite"/>
    </source>
</evidence>
<sequence length="150" mass="17170">MTMAEEQQDRSSQHTSSHIFLPEPRTLVSTDDSDSDSADDYLYFLSSPGHHYDEFCKRRRLRLYCGSPAHQVRDCSETADHTALGRIRGAPGLQQGNRLSRFSTRMEHYRNDQPTSGQLNKLKQFQSRRNTKDRLKTEGFSCMVGASHDS</sequence>
<keyword evidence="3" id="KW-1185">Reference proteome</keyword>
<dbReference type="Proteomes" id="UP001140949">
    <property type="component" value="Unassembled WGS sequence"/>
</dbReference>
<feature type="region of interest" description="Disordered" evidence="1">
    <location>
        <begin position="1"/>
        <end position="35"/>
    </location>
</feature>
<name>A0AAX6FNY6_IRIPA</name>